<dbReference type="Gene3D" id="3.30.40.10">
    <property type="entry name" value="Zinc/RING finger domain, C3HC4 (zinc finger)"/>
    <property type="match status" value="1"/>
</dbReference>
<keyword evidence="1" id="KW-0479">Metal-binding</keyword>
<evidence type="ECO:0000259" key="5">
    <source>
        <dbReference type="PROSITE" id="PS50089"/>
    </source>
</evidence>
<reference evidence="6" key="3">
    <citation type="submission" date="2025-09" db="UniProtKB">
        <authorList>
            <consortium name="Ensembl"/>
        </authorList>
    </citation>
    <scope>IDENTIFICATION</scope>
</reference>
<reference evidence="6" key="2">
    <citation type="submission" date="2025-08" db="UniProtKB">
        <authorList>
            <consortium name="Ensembl"/>
        </authorList>
    </citation>
    <scope>IDENTIFICATION</scope>
</reference>
<evidence type="ECO:0000256" key="3">
    <source>
        <dbReference type="ARBA" id="ARBA00022833"/>
    </source>
</evidence>
<dbReference type="PROSITE" id="PS50089">
    <property type="entry name" value="ZF_RING_2"/>
    <property type="match status" value="1"/>
</dbReference>
<protein>
    <recommendedName>
        <fullName evidence="5">RING-type domain-containing protein</fullName>
    </recommendedName>
</protein>
<evidence type="ECO:0000256" key="2">
    <source>
        <dbReference type="ARBA" id="ARBA00022771"/>
    </source>
</evidence>
<keyword evidence="7" id="KW-1185">Reference proteome</keyword>
<accession>A0A8C2TUR3</accession>
<organism evidence="6 7">
    <name type="scientific">Coturnix japonica</name>
    <name type="common">Japanese quail</name>
    <name type="synonym">Coturnix coturnix japonica</name>
    <dbReference type="NCBI Taxonomy" id="93934"/>
    <lineage>
        <taxon>Eukaryota</taxon>
        <taxon>Metazoa</taxon>
        <taxon>Chordata</taxon>
        <taxon>Craniata</taxon>
        <taxon>Vertebrata</taxon>
        <taxon>Euteleostomi</taxon>
        <taxon>Archelosauria</taxon>
        <taxon>Archosauria</taxon>
        <taxon>Dinosauria</taxon>
        <taxon>Saurischia</taxon>
        <taxon>Theropoda</taxon>
        <taxon>Coelurosauria</taxon>
        <taxon>Aves</taxon>
        <taxon>Neognathae</taxon>
        <taxon>Galloanserae</taxon>
        <taxon>Galliformes</taxon>
        <taxon>Phasianidae</taxon>
        <taxon>Perdicinae</taxon>
        <taxon>Coturnix</taxon>
    </lineage>
</organism>
<dbReference type="SMART" id="SM00184">
    <property type="entry name" value="RING"/>
    <property type="match status" value="1"/>
</dbReference>
<dbReference type="Ensembl" id="ENSCJPT00005026331.1">
    <property type="protein sequence ID" value="ENSCJPP00005018980.1"/>
    <property type="gene ID" value="ENSCJPG00005015432.1"/>
</dbReference>
<dbReference type="GO" id="GO:0008270">
    <property type="term" value="F:zinc ion binding"/>
    <property type="evidence" value="ECO:0007669"/>
    <property type="project" value="UniProtKB-KW"/>
</dbReference>
<dbReference type="Proteomes" id="UP000694412">
    <property type="component" value="Chromosome 28"/>
</dbReference>
<dbReference type="SUPFAM" id="SSF57850">
    <property type="entry name" value="RING/U-box"/>
    <property type="match status" value="1"/>
</dbReference>
<proteinExistence type="predicted"/>
<dbReference type="AlphaFoldDB" id="A0A8C2TUR3"/>
<evidence type="ECO:0000313" key="7">
    <source>
        <dbReference type="Proteomes" id="UP000694412"/>
    </source>
</evidence>
<reference evidence="6" key="1">
    <citation type="submission" date="2015-11" db="EMBL/GenBank/DDBJ databases">
        <authorList>
            <consortium name="International Coturnix japonica Genome Analysis Consortium"/>
            <person name="Warren W."/>
            <person name="Burt D.W."/>
            <person name="Antin P.B."/>
            <person name="Lanford R."/>
            <person name="Gros J."/>
            <person name="Wilson R.K."/>
        </authorList>
    </citation>
    <scope>NUCLEOTIDE SEQUENCE [LARGE SCALE GENOMIC DNA]</scope>
</reference>
<feature type="domain" description="RING-type" evidence="5">
    <location>
        <begin position="22"/>
        <end position="51"/>
    </location>
</feature>
<dbReference type="InterPro" id="IPR013083">
    <property type="entry name" value="Znf_RING/FYVE/PHD"/>
</dbReference>
<evidence type="ECO:0000313" key="6">
    <source>
        <dbReference type="Ensembl" id="ENSCJPP00005018980.1"/>
    </source>
</evidence>
<name>A0A8C2TUR3_COTJA</name>
<dbReference type="InterPro" id="IPR001841">
    <property type="entry name" value="Znf_RING"/>
</dbReference>
<evidence type="ECO:0000256" key="4">
    <source>
        <dbReference type="PROSITE-ProRule" id="PRU00175"/>
    </source>
</evidence>
<dbReference type="Pfam" id="PF13639">
    <property type="entry name" value="zf-RING_2"/>
    <property type="match status" value="1"/>
</dbReference>
<evidence type="ECO:0000256" key="1">
    <source>
        <dbReference type="ARBA" id="ARBA00022723"/>
    </source>
</evidence>
<keyword evidence="3" id="KW-0862">Zinc</keyword>
<sequence length="94" mass="10632">LPVIALLLHTTAVSHEGDLLKILPCAHTYHHLCIESWFDTQSREKTCPFCKQQVNHHRQVTSTDKLELDLLFLPRETRTASGGRGEKTALPAFL</sequence>
<keyword evidence="2 4" id="KW-0863">Zinc-finger</keyword>